<evidence type="ECO:0000313" key="1">
    <source>
        <dbReference type="EMBL" id="KKK50782.1"/>
    </source>
</evidence>
<name>A0A0F8W247_9ZZZZ</name>
<gene>
    <name evidence="1" type="ORF">LCGC14_3121570</name>
</gene>
<dbReference type="AlphaFoldDB" id="A0A0F8W247"/>
<reference evidence="1" key="1">
    <citation type="journal article" date="2015" name="Nature">
        <title>Complex archaea that bridge the gap between prokaryotes and eukaryotes.</title>
        <authorList>
            <person name="Spang A."/>
            <person name="Saw J.H."/>
            <person name="Jorgensen S.L."/>
            <person name="Zaremba-Niedzwiedzka K."/>
            <person name="Martijn J."/>
            <person name="Lind A.E."/>
            <person name="van Eijk R."/>
            <person name="Schleper C."/>
            <person name="Guy L."/>
            <person name="Ettema T.J."/>
        </authorList>
    </citation>
    <scope>NUCLEOTIDE SEQUENCE</scope>
</reference>
<dbReference type="EMBL" id="LAZR01067847">
    <property type="protein sequence ID" value="KKK50782.1"/>
    <property type="molecule type" value="Genomic_DNA"/>
</dbReference>
<protein>
    <submittedName>
        <fullName evidence="1">Uncharacterized protein</fullName>
    </submittedName>
</protein>
<proteinExistence type="predicted"/>
<feature type="non-terminal residue" evidence="1">
    <location>
        <position position="1"/>
    </location>
</feature>
<sequence length="170" mass="17723">TLDFSALNLSGSGFTAQLKIKELTGAITNHVDNVVSTPSVPSGLDHSINKTQTAEAHDDKYKFQYDVSFTNPPGEPDTVQVGFYTNDGAGWVQRATANHVGDSGDPDLLNLTKTVTVDGLGLNDDFGLEKEVGPGTLTFDQVSYGTAAAPTTETATPAGASSIDYLVIGG</sequence>
<comment type="caution">
    <text evidence="1">The sequence shown here is derived from an EMBL/GenBank/DDBJ whole genome shotgun (WGS) entry which is preliminary data.</text>
</comment>
<organism evidence="1">
    <name type="scientific">marine sediment metagenome</name>
    <dbReference type="NCBI Taxonomy" id="412755"/>
    <lineage>
        <taxon>unclassified sequences</taxon>
        <taxon>metagenomes</taxon>
        <taxon>ecological metagenomes</taxon>
    </lineage>
</organism>
<accession>A0A0F8W247</accession>